<accession>A0A426XAY3</accession>
<gene>
    <name evidence="1" type="ORF">B296_00038050</name>
</gene>
<evidence type="ECO:0000313" key="2">
    <source>
        <dbReference type="Proteomes" id="UP000287651"/>
    </source>
</evidence>
<name>A0A426XAY3_ENSVE</name>
<dbReference type="AlphaFoldDB" id="A0A426XAY3"/>
<reference evidence="1 2" key="1">
    <citation type="journal article" date="2014" name="Agronomy (Basel)">
        <title>A Draft Genome Sequence for Ensete ventricosum, the Drought-Tolerant Tree Against Hunger.</title>
        <authorList>
            <person name="Harrison J."/>
            <person name="Moore K.A."/>
            <person name="Paszkiewicz K."/>
            <person name="Jones T."/>
            <person name="Grant M."/>
            <person name="Ambacheew D."/>
            <person name="Muzemil S."/>
            <person name="Studholme D.J."/>
        </authorList>
    </citation>
    <scope>NUCLEOTIDE SEQUENCE [LARGE SCALE GENOMIC DNA]</scope>
</reference>
<evidence type="ECO:0000313" key="1">
    <source>
        <dbReference type="EMBL" id="RRT36622.1"/>
    </source>
</evidence>
<sequence>MRTTRNHLRTHGVTPRGMKPCWSAHAMWSTQPNYSKYQRPLIDHPQLPLSRDDDIVFPADQFITPPLLRNTPPAGGTKGIGGRVRIRRFVLLSFFEVRPPLSPFSLGLQWSS</sequence>
<organism evidence="1 2">
    <name type="scientific">Ensete ventricosum</name>
    <name type="common">Abyssinian banana</name>
    <name type="synonym">Musa ensete</name>
    <dbReference type="NCBI Taxonomy" id="4639"/>
    <lineage>
        <taxon>Eukaryota</taxon>
        <taxon>Viridiplantae</taxon>
        <taxon>Streptophyta</taxon>
        <taxon>Embryophyta</taxon>
        <taxon>Tracheophyta</taxon>
        <taxon>Spermatophyta</taxon>
        <taxon>Magnoliopsida</taxon>
        <taxon>Liliopsida</taxon>
        <taxon>Zingiberales</taxon>
        <taxon>Musaceae</taxon>
        <taxon>Ensete</taxon>
    </lineage>
</organism>
<dbReference type="Proteomes" id="UP000287651">
    <property type="component" value="Unassembled WGS sequence"/>
</dbReference>
<proteinExistence type="predicted"/>
<dbReference type="EMBL" id="AMZH03023344">
    <property type="protein sequence ID" value="RRT36622.1"/>
    <property type="molecule type" value="Genomic_DNA"/>
</dbReference>
<protein>
    <submittedName>
        <fullName evidence="1">Uncharacterized protein</fullName>
    </submittedName>
</protein>
<comment type="caution">
    <text evidence="1">The sequence shown here is derived from an EMBL/GenBank/DDBJ whole genome shotgun (WGS) entry which is preliminary data.</text>
</comment>